<dbReference type="InterPro" id="IPR023393">
    <property type="entry name" value="START-like_dom_sf"/>
</dbReference>
<dbReference type="RefSeq" id="WP_079590124.1">
    <property type="nucleotide sequence ID" value="NZ_FUYN01000005.1"/>
</dbReference>
<dbReference type="Gene3D" id="3.30.530.20">
    <property type="match status" value="1"/>
</dbReference>
<evidence type="ECO:0008006" key="3">
    <source>
        <dbReference type="Google" id="ProtNLM"/>
    </source>
</evidence>
<dbReference type="PANTHER" id="PTHR36166">
    <property type="entry name" value="CHROMOSOME 9, WHOLE GENOME SHOTGUN SEQUENCE"/>
    <property type="match status" value="1"/>
</dbReference>
<evidence type="ECO:0000313" key="1">
    <source>
        <dbReference type="EMBL" id="SKB61805.1"/>
    </source>
</evidence>
<protein>
    <recommendedName>
        <fullName evidence="3">Polyketide cyclase / dehydrase and lipid transport</fullName>
    </recommendedName>
</protein>
<dbReference type="Proteomes" id="UP000243406">
    <property type="component" value="Unassembled WGS sequence"/>
</dbReference>
<dbReference type="CDD" id="cd07822">
    <property type="entry name" value="SRPBCC_4"/>
    <property type="match status" value="1"/>
</dbReference>
<gene>
    <name evidence="1" type="ORF">SAMN02745120_2344</name>
</gene>
<dbReference type="EMBL" id="FUYN01000005">
    <property type="protein sequence ID" value="SKB61805.1"/>
    <property type="molecule type" value="Genomic_DNA"/>
</dbReference>
<dbReference type="OrthoDB" id="191189at2"/>
<organism evidence="1 2">
    <name type="scientific">Acetoanaerobium noterae</name>
    <dbReference type="NCBI Taxonomy" id="745369"/>
    <lineage>
        <taxon>Bacteria</taxon>
        <taxon>Bacillati</taxon>
        <taxon>Bacillota</taxon>
        <taxon>Clostridia</taxon>
        <taxon>Peptostreptococcales</taxon>
        <taxon>Filifactoraceae</taxon>
        <taxon>Acetoanaerobium</taxon>
    </lineage>
</organism>
<dbReference type="AlphaFoldDB" id="A0A1T5CQM7"/>
<keyword evidence="2" id="KW-1185">Reference proteome</keyword>
<accession>A0A1T5CQM7</accession>
<proteinExistence type="predicted"/>
<name>A0A1T5CQM7_9FIRM</name>
<sequence>MRKIIESSIIIKTSQDVVWEKITKFKDYNSWNPQIKDIKGDFKVGGTIYFSVISQDKQMSVKAVLKKMDRPGLLCWQSGVRHIFHVSHEFIVTQLSEDSVRLIQKETYSGVALPFVERLNPELLKTTEDGFSKVNLKVKQDCEIMSI</sequence>
<evidence type="ECO:0000313" key="2">
    <source>
        <dbReference type="Proteomes" id="UP000243406"/>
    </source>
</evidence>
<reference evidence="2" key="1">
    <citation type="submission" date="2017-02" db="EMBL/GenBank/DDBJ databases">
        <authorList>
            <person name="Varghese N."/>
            <person name="Submissions S."/>
        </authorList>
    </citation>
    <scope>NUCLEOTIDE SEQUENCE [LARGE SCALE GENOMIC DNA]</scope>
    <source>
        <strain evidence="2">ATCC 35199</strain>
    </source>
</reference>
<dbReference type="SUPFAM" id="SSF55961">
    <property type="entry name" value="Bet v1-like"/>
    <property type="match status" value="1"/>
</dbReference>
<dbReference type="PANTHER" id="PTHR36166:SF1">
    <property type="entry name" value="SRPBCC DOMAIN-CONTAINING PROTEIN"/>
    <property type="match status" value="1"/>
</dbReference>